<evidence type="ECO:0000256" key="8">
    <source>
        <dbReference type="ARBA" id="ARBA00035959"/>
    </source>
</evidence>
<dbReference type="GO" id="GO:0003857">
    <property type="term" value="F:(3S)-3-hydroxyacyl-CoA dehydrogenase (NAD+) activity"/>
    <property type="evidence" value="ECO:0007669"/>
    <property type="project" value="UniProtKB-EC"/>
</dbReference>
<dbReference type="GO" id="GO:0005777">
    <property type="term" value="C:peroxisome"/>
    <property type="evidence" value="ECO:0007669"/>
    <property type="project" value="TreeGrafter"/>
</dbReference>
<evidence type="ECO:0000256" key="4">
    <source>
        <dbReference type="ARBA" id="ARBA00035760"/>
    </source>
</evidence>
<evidence type="ECO:0000256" key="18">
    <source>
        <dbReference type="ARBA" id="ARBA00042031"/>
    </source>
</evidence>
<dbReference type="InterPro" id="IPR018376">
    <property type="entry name" value="Enoyl-CoA_hyd/isom_CS"/>
</dbReference>
<dbReference type="CDD" id="cd06558">
    <property type="entry name" value="crotonase-like"/>
    <property type="match status" value="1"/>
</dbReference>
<evidence type="ECO:0000256" key="14">
    <source>
        <dbReference type="ARBA" id="ARBA00036656"/>
    </source>
</evidence>
<evidence type="ECO:0000256" key="16">
    <source>
        <dbReference type="ARBA" id="ARBA00038365"/>
    </source>
</evidence>
<proteinExistence type="inferred from homology"/>
<comment type="catalytic activity">
    <reaction evidence="13">
        <text>(3E,5Z)-tetradecadienoyl-CoA = (2E,5Z)-tetradecadienoyl-CoA</text>
        <dbReference type="Rhea" id="RHEA:47464"/>
        <dbReference type="ChEBI" id="CHEBI:71586"/>
        <dbReference type="ChEBI" id="CHEBI:87701"/>
    </reaction>
    <physiologicalReaction direction="right-to-left" evidence="13">
        <dbReference type="Rhea" id="RHEA:47466"/>
    </physiologicalReaction>
</comment>
<evidence type="ECO:0000256" key="17">
    <source>
        <dbReference type="ARBA" id="ARBA00039632"/>
    </source>
</evidence>
<comment type="catalytic activity">
    <reaction evidence="20">
        <text>(3S)-hydroxyhexadecanedioyl-CoA + NAD(+) = 3-oxohexadecanedioyl-CoA + NADH + H(+)</text>
        <dbReference type="Rhea" id="RHEA:40267"/>
        <dbReference type="ChEBI" id="CHEBI:15378"/>
        <dbReference type="ChEBI" id="CHEBI:57540"/>
        <dbReference type="ChEBI" id="CHEBI:57945"/>
        <dbReference type="ChEBI" id="CHEBI:77080"/>
        <dbReference type="ChEBI" id="CHEBI:77081"/>
    </reaction>
    <physiologicalReaction direction="left-to-right" evidence="20">
        <dbReference type="Rhea" id="RHEA:40268"/>
    </physiologicalReaction>
</comment>
<evidence type="ECO:0000313" key="22">
    <source>
        <dbReference type="Ensembl" id="ENSSPAP00000015122.1"/>
    </source>
</evidence>
<accession>A0A3B5ANL1</accession>
<comment type="catalytic activity">
    <reaction evidence="5">
        <text>(3E,5Z)-octadienoyl-CoA = (2E,5Z)-octadienoyl-CoA</text>
        <dbReference type="Rhea" id="RHEA:49932"/>
        <dbReference type="ChEBI" id="CHEBI:85108"/>
        <dbReference type="ChEBI" id="CHEBI:131990"/>
    </reaction>
    <physiologicalReaction direction="right-to-left" evidence="5">
        <dbReference type="Rhea" id="RHEA:49934"/>
    </physiologicalReaction>
</comment>
<comment type="catalytic activity">
    <reaction evidence="4">
        <text>(3S)-hydroxydecanoyl-CoA = (2E)-decenoyl-CoA + H2O</text>
        <dbReference type="Rhea" id="RHEA:31191"/>
        <dbReference type="ChEBI" id="CHEBI:15377"/>
        <dbReference type="ChEBI" id="CHEBI:61406"/>
        <dbReference type="ChEBI" id="CHEBI:62616"/>
    </reaction>
    <physiologicalReaction direction="right-to-left" evidence="4">
        <dbReference type="Rhea" id="RHEA:31193"/>
    </physiologicalReaction>
</comment>
<protein>
    <recommendedName>
        <fullName evidence="17">Peroxisomal bifunctional enzyme</fullName>
    </recommendedName>
    <alternativeName>
        <fullName evidence="18">Multifunctional enzyme 1</fullName>
    </alternativeName>
</protein>
<comment type="catalytic activity">
    <reaction evidence="15">
        <text>(2E)-hexadecenedioyl-CoA + H2O = (3S)-hydroxyhexadecanedioyl-CoA</text>
        <dbReference type="Rhea" id="RHEA:40259"/>
        <dbReference type="ChEBI" id="CHEBI:15377"/>
        <dbReference type="ChEBI" id="CHEBI:77075"/>
        <dbReference type="ChEBI" id="CHEBI:77080"/>
    </reaction>
    <physiologicalReaction direction="left-to-right" evidence="15">
        <dbReference type="Rhea" id="RHEA:40260"/>
    </physiologicalReaction>
</comment>
<dbReference type="GeneTree" id="ENSGT00940000157516"/>
<evidence type="ECO:0000256" key="10">
    <source>
        <dbReference type="ARBA" id="ARBA00036353"/>
    </source>
</evidence>
<dbReference type="InterPro" id="IPR029045">
    <property type="entry name" value="ClpP/crotonase-like_dom_sf"/>
</dbReference>
<evidence type="ECO:0000256" key="19">
    <source>
        <dbReference type="ARBA" id="ARBA00048911"/>
    </source>
</evidence>
<dbReference type="PANTHER" id="PTHR23309">
    <property type="entry name" value="3-HYDROXYACYL-COA DEHYROGENASE"/>
    <property type="match status" value="1"/>
</dbReference>
<evidence type="ECO:0000256" key="21">
    <source>
        <dbReference type="RuleBase" id="RU003707"/>
    </source>
</evidence>
<evidence type="ECO:0000256" key="11">
    <source>
        <dbReference type="ARBA" id="ARBA00036370"/>
    </source>
</evidence>
<evidence type="ECO:0000256" key="2">
    <source>
        <dbReference type="ARBA" id="ARBA00023239"/>
    </source>
</evidence>
<organism evidence="22">
    <name type="scientific">Stegastes partitus</name>
    <name type="common">bicolor damselfish</name>
    <dbReference type="NCBI Taxonomy" id="144197"/>
    <lineage>
        <taxon>Eukaryota</taxon>
        <taxon>Metazoa</taxon>
        <taxon>Chordata</taxon>
        <taxon>Craniata</taxon>
        <taxon>Vertebrata</taxon>
        <taxon>Euteleostomi</taxon>
        <taxon>Actinopterygii</taxon>
        <taxon>Neopterygii</taxon>
        <taxon>Teleostei</taxon>
        <taxon>Neoteleostei</taxon>
        <taxon>Acanthomorphata</taxon>
        <taxon>Ovalentaria</taxon>
        <taxon>Pomacentridae</taxon>
        <taxon>Stegastes</taxon>
    </lineage>
</organism>
<keyword evidence="2" id="KW-0456">Lyase</keyword>
<evidence type="ECO:0000256" key="12">
    <source>
        <dbReference type="ARBA" id="ARBA00036472"/>
    </source>
</evidence>
<evidence type="ECO:0000256" key="1">
    <source>
        <dbReference type="ARBA" id="ARBA00023235"/>
    </source>
</evidence>
<comment type="catalytic activity">
    <reaction evidence="9">
        <text>(3Z)-hexenoyl-CoA = (2E)-hexenoyl-CoA</text>
        <dbReference type="Rhea" id="RHEA:45748"/>
        <dbReference type="ChEBI" id="CHEBI:62077"/>
        <dbReference type="ChEBI" id="CHEBI:85415"/>
    </reaction>
    <physiologicalReaction direction="left-to-right" evidence="9">
        <dbReference type="Rhea" id="RHEA:45749"/>
    </physiologicalReaction>
</comment>
<dbReference type="GO" id="GO:0004165">
    <property type="term" value="F:delta(3)-delta(2)-enoyl-CoA isomerase activity"/>
    <property type="evidence" value="ECO:0007669"/>
    <property type="project" value="UniProtKB-EC"/>
</dbReference>
<dbReference type="Gene3D" id="3.90.226.10">
    <property type="entry name" value="2-enoyl-CoA Hydratase, Chain A, domain 1"/>
    <property type="match status" value="1"/>
</dbReference>
<dbReference type="Ensembl" id="ENSSPAT00000015370.1">
    <property type="protein sequence ID" value="ENSSPAP00000015122.1"/>
    <property type="gene ID" value="ENSSPAG00000011405.1"/>
</dbReference>
<evidence type="ECO:0000256" key="15">
    <source>
        <dbReference type="ARBA" id="ARBA00036989"/>
    </source>
</evidence>
<evidence type="ECO:0000256" key="7">
    <source>
        <dbReference type="ARBA" id="ARBA00035949"/>
    </source>
</evidence>
<keyword evidence="1" id="KW-0413">Isomerase</keyword>
<name>A0A3B5ANL1_9TELE</name>
<dbReference type="Pfam" id="PF00378">
    <property type="entry name" value="ECH_1"/>
    <property type="match status" value="1"/>
</dbReference>
<dbReference type="AlphaFoldDB" id="A0A3B5ANL1"/>
<evidence type="ECO:0000256" key="6">
    <source>
        <dbReference type="ARBA" id="ARBA00035909"/>
    </source>
</evidence>
<comment type="catalytic activity">
    <reaction evidence="19">
        <text>a (3S)-3-hydroxyacyl-CoA + NAD(+) = a 3-oxoacyl-CoA + NADH + H(+)</text>
        <dbReference type="Rhea" id="RHEA:22432"/>
        <dbReference type="ChEBI" id="CHEBI:15378"/>
        <dbReference type="ChEBI" id="CHEBI:57318"/>
        <dbReference type="ChEBI" id="CHEBI:57540"/>
        <dbReference type="ChEBI" id="CHEBI:57945"/>
        <dbReference type="ChEBI" id="CHEBI:90726"/>
        <dbReference type="EC" id="1.1.1.35"/>
    </reaction>
    <physiologicalReaction direction="left-to-right" evidence="19">
        <dbReference type="Rhea" id="RHEA:22433"/>
    </physiologicalReaction>
</comment>
<comment type="catalytic activity">
    <reaction evidence="12">
        <text>(2S,3S)-3-hydroxy-2-methylbutanoyl-CoA = (2E)-2-methylbut-2-enoyl-CoA + H2O</text>
        <dbReference type="Rhea" id="RHEA:31119"/>
        <dbReference type="ChEBI" id="CHEBI:15377"/>
        <dbReference type="ChEBI" id="CHEBI:57312"/>
        <dbReference type="ChEBI" id="CHEBI:57337"/>
    </reaction>
    <physiologicalReaction direction="right-to-left" evidence="12">
        <dbReference type="Rhea" id="RHEA:31121"/>
    </physiologicalReaction>
</comment>
<dbReference type="InterPro" id="IPR001753">
    <property type="entry name" value="Enoyl-CoA_hydra/iso"/>
</dbReference>
<comment type="catalytic activity">
    <reaction evidence="8">
        <text>a (3Z)-enoyl-CoA = a 4-saturated (2E)-enoyl-CoA</text>
        <dbReference type="Rhea" id="RHEA:45900"/>
        <dbReference type="ChEBI" id="CHEBI:85097"/>
        <dbReference type="ChEBI" id="CHEBI:85489"/>
        <dbReference type="EC" id="5.3.3.8"/>
    </reaction>
    <physiologicalReaction direction="left-to-right" evidence="8">
        <dbReference type="Rhea" id="RHEA:45901"/>
    </physiologicalReaction>
</comment>
<reference evidence="22" key="1">
    <citation type="submission" date="2023-09" db="UniProtKB">
        <authorList>
            <consortium name="Ensembl"/>
        </authorList>
    </citation>
    <scope>IDENTIFICATION</scope>
</reference>
<comment type="catalytic activity">
    <reaction evidence="7">
        <text>a (3E)-enoyl-CoA = a 4-saturated (2E)-enoyl-CoA</text>
        <dbReference type="Rhea" id="RHEA:45228"/>
        <dbReference type="ChEBI" id="CHEBI:58521"/>
        <dbReference type="ChEBI" id="CHEBI:85097"/>
        <dbReference type="EC" id="5.3.3.8"/>
    </reaction>
    <physiologicalReaction direction="left-to-right" evidence="7">
        <dbReference type="Rhea" id="RHEA:45229"/>
    </physiologicalReaction>
</comment>
<dbReference type="PANTHER" id="PTHR23309:SF49">
    <property type="entry name" value="PEROXISOMAL BIFUNCTIONAL ENZYME"/>
    <property type="match status" value="1"/>
</dbReference>
<evidence type="ECO:0000256" key="3">
    <source>
        <dbReference type="ARBA" id="ARBA00023268"/>
    </source>
</evidence>
<evidence type="ECO:0000256" key="13">
    <source>
        <dbReference type="ARBA" id="ARBA00036570"/>
    </source>
</evidence>
<comment type="catalytic activity">
    <reaction evidence="14">
        <text>(3E)-decenoyl-CoA = (2E)-decenoyl-CoA</text>
        <dbReference type="Rhea" id="RHEA:45752"/>
        <dbReference type="ChEBI" id="CHEBI:61406"/>
        <dbReference type="ChEBI" id="CHEBI:84793"/>
    </reaction>
    <physiologicalReaction direction="left-to-right" evidence="14">
        <dbReference type="Rhea" id="RHEA:45753"/>
    </physiologicalReaction>
</comment>
<dbReference type="PROSITE" id="PS00166">
    <property type="entry name" value="ENOYL_COA_HYDRATASE"/>
    <property type="match status" value="1"/>
</dbReference>
<keyword evidence="3" id="KW-0511">Multifunctional enzyme</keyword>
<comment type="catalytic activity">
    <reaction evidence="10">
        <text>(3E)-hexenoyl-CoA = (2E)-hexenoyl-CoA</text>
        <dbReference type="Rhea" id="RHEA:45736"/>
        <dbReference type="ChEBI" id="CHEBI:62077"/>
        <dbReference type="ChEBI" id="CHEBI:84790"/>
    </reaction>
    <physiologicalReaction direction="left-to-right" evidence="10">
        <dbReference type="Rhea" id="RHEA:45737"/>
    </physiologicalReaction>
</comment>
<comment type="catalytic activity">
    <reaction evidence="11">
        <text>(3S)-hydroxyhexanoyl-CoA = (2E)-hexenoyl-CoA + H2O</text>
        <dbReference type="Rhea" id="RHEA:30547"/>
        <dbReference type="ChEBI" id="CHEBI:15377"/>
        <dbReference type="ChEBI" id="CHEBI:62075"/>
        <dbReference type="ChEBI" id="CHEBI:62077"/>
    </reaction>
    <physiologicalReaction direction="right-to-left" evidence="11">
        <dbReference type="Rhea" id="RHEA:30549"/>
    </physiologicalReaction>
</comment>
<comment type="similarity">
    <text evidence="16">In the C-terminal section; belongs to the 3-hydroxyacyl-CoA dehydrogenase family.</text>
</comment>
<evidence type="ECO:0000256" key="9">
    <source>
        <dbReference type="ARBA" id="ARBA00036336"/>
    </source>
</evidence>
<dbReference type="GO" id="GO:0006635">
    <property type="term" value="P:fatty acid beta-oxidation"/>
    <property type="evidence" value="ECO:0007669"/>
    <property type="project" value="TreeGrafter"/>
</dbReference>
<comment type="catalytic activity">
    <reaction evidence="6">
        <text>a 4-saturated-(3S)-3-hydroxyacyl-CoA = a (3E)-enoyl-CoA + H2O</text>
        <dbReference type="Rhea" id="RHEA:20724"/>
        <dbReference type="ChEBI" id="CHEBI:15377"/>
        <dbReference type="ChEBI" id="CHEBI:58521"/>
        <dbReference type="ChEBI" id="CHEBI:137480"/>
        <dbReference type="EC" id="4.2.1.17"/>
    </reaction>
    <physiologicalReaction direction="left-to-right" evidence="6">
        <dbReference type="Rhea" id="RHEA:20725"/>
    </physiologicalReaction>
</comment>
<dbReference type="GO" id="GO:0004300">
    <property type="term" value="F:enoyl-CoA hydratase activity"/>
    <property type="evidence" value="ECO:0007669"/>
    <property type="project" value="UniProtKB-EC"/>
</dbReference>
<comment type="similarity">
    <text evidence="21">Belongs to the enoyl-CoA hydratase/isomerase family.</text>
</comment>
<evidence type="ECO:0000256" key="5">
    <source>
        <dbReference type="ARBA" id="ARBA00035863"/>
    </source>
</evidence>
<evidence type="ECO:0000256" key="20">
    <source>
        <dbReference type="ARBA" id="ARBA00049448"/>
    </source>
</evidence>
<dbReference type="STRING" id="144197.ENSSPAP00000015122"/>
<dbReference type="SUPFAM" id="SSF52096">
    <property type="entry name" value="ClpP/crotonase"/>
    <property type="match status" value="1"/>
</dbReference>
<sequence length="210" mass="22041">MVRQGIVDTMERALSAPEVKSLVICGQKETFCGGADIREFGTKMSGPPLIPLIHAIEASTKPVVAAIEGVALGGGLELALGCHYRISHSKAKLGLPEVTLGLLPAAAGSQRLPRLIGVPAALDLITTGRHVTAAEALQLGIVDQVTDHSTVDAAVKFALSVAGERHTKKKRSSNCNICPLHLSGRRGFPFAAQQIHSSAIYRLTATIILS</sequence>